<reference evidence="2 3" key="1">
    <citation type="submission" date="2019-11" db="EMBL/GenBank/DDBJ databases">
        <title>Whole-genome sequence of a the green, strictly anaerobic photosynthetic bacterium Heliobacillus mobilis DSM 6151.</title>
        <authorList>
            <person name="Kyndt J.A."/>
            <person name="Meyer T.E."/>
        </authorList>
    </citation>
    <scope>NUCLEOTIDE SEQUENCE [LARGE SCALE GENOMIC DNA]</scope>
    <source>
        <strain evidence="2 3">DSM 6151</strain>
    </source>
</reference>
<name>A0A6I3SQJ5_HELMO</name>
<dbReference type="AlphaFoldDB" id="A0A6I3SQJ5"/>
<organism evidence="2 3">
    <name type="scientific">Heliobacterium mobile</name>
    <name type="common">Heliobacillus mobilis</name>
    <dbReference type="NCBI Taxonomy" id="28064"/>
    <lineage>
        <taxon>Bacteria</taxon>
        <taxon>Bacillati</taxon>
        <taxon>Bacillota</taxon>
        <taxon>Clostridia</taxon>
        <taxon>Eubacteriales</taxon>
        <taxon>Heliobacteriaceae</taxon>
        <taxon>Heliobacterium</taxon>
    </lineage>
</organism>
<proteinExistence type="predicted"/>
<protein>
    <submittedName>
        <fullName evidence="2">Alpha-amylase</fullName>
    </submittedName>
</protein>
<dbReference type="Proteomes" id="UP000430670">
    <property type="component" value="Unassembled WGS sequence"/>
</dbReference>
<evidence type="ECO:0000259" key="1">
    <source>
        <dbReference type="SMART" id="SM00642"/>
    </source>
</evidence>
<dbReference type="SUPFAM" id="SSF51445">
    <property type="entry name" value="(Trans)glycosidases"/>
    <property type="match status" value="1"/>
</dbReference>
<gene>
    <name evidence="2" type="ORF">GJ688_15920</name>
</gene>
<accession>A0A6I3SQJ5</accession>
<keyword evidence="3" id="KW-1185">Reference proteome</keyword>
<feature type="domain" description="Glycosyl hydrolase family 13 catalytic" evidence="1">
    <location>
        <begin position="38"/>
        <end position="495"/>
    </location>
</feature>
<dbReference type="PANTHER" id="PTHR10357:SF209">
    <property type="entry name" value="PERIPLASMIC ALPHA-AMYLASE"/>
    <property type="match status" value="1"/>
</dbReference>
<comment type="caution">
    <text evidence="2">The sequence shown here is derived from an EMBL/GenBank/DDBJ whole genome shotgun (WGS) entry which is preliminary data.</text>
</comment>
<sequence>MSILSEQAFPRSVRDVKLTPRGQVFPSPTTWRDQVVYFLLPDRFSDNQEKSRPLFDYQQPEQFRNLDKKVWMASGQRFQGGTLRGIVGKLDYLKKLGVTTLWLGPIWRQRPDLQTYHGYGIQNFLDVDPRFGTRQDLRDLVDGAHERGMYVLLDIIYNHTGNNWFYADENEQPVDTRPYRYSPPYPFHGWRSATGQSVQEIAQVDDGVWPIEFQNLDIYHRAGSIGHWDPESWENPMHPQTEFRRGDFFDLKDLALETNIIETIIKVYRYWIAVSDCDGFRIDTVKHVPWEVSRCFCGAIREYAESIGKENFLLLGEVTGGAEMERNYLEVFGRNIDATLDIGDPARRLTGMVKGLYEPSTFFDQFGGHDILGSHRETGRYHVSILDDHDMVGRDGKYRFSAHVDIPKRFEQVAHAVGVQLTTLGIPCIYYGTEQGFDGNQDQHDVRFEPFGGEDRYIRESMFGSTFGAFETSGCHFFNENHPSYLRIAAIARIRNRSDRVGKTLRRGRQYLRDTSLLDQDFTVPRRGELIGWSRILFDCEVLITLNTHGTESRGAWVIVDSDLHPKGSTMSILYKGDWSDENLQNPPQDQRLTVSEHKGRCALWIELPPAGMAIFASEVLSIAAGGM</sequence>
<dbReference type="Gene3D" id="3.20.20.80">
    <property type="entry name" value="Glycosidases"/>
    <property type="match status" value="1"/>
</dbReference>
<dbReference type="GO" id="GO:0005975">
    <property type="term" value="P:carbohydrate metabolic process"/>
    <property type="evidence" value="ECO:0007669"/>
    <property type="project" value="InterPro"/>
</dbReference>
<evidence type="ECO:0000313" key="2">
    <source>
        <dbReference type="EMBL" id="MTV50447.1"/>
    </source>
</evidence>
<dbReference type="RefSeq" id="WP_155477532.1">
    <property type="nucleotide sequence ID" value="NZ_WNKU01000025.1"/>
</dbReference>
<evidence type="ECO:0000313" key="3">
    <source>
        <dbReference type="Proteomes" id="UP000430670"/>
    </source>
</evidence>
<dbReference type="CDD" id="cd11352">
    <property type="entry name" value="AmyAc_5"/>
    <property type="match status" value="1"/>
</dbReference>
<dbReference type="Pfam" id="PF00128">
    <property type="entry name" value="Alpha-amylase"/>
    <property type="match status" value="1"/>
</dbReference>
<dbReference type="InterPro" id="IPR006047">
    <property type="entry name" value="GH13_cat_dom"/>
</dbReference>
<dbReference type="InterPro" id="IPR017853">
    <property type="entry name" value="GH"/>
</dbReference>
<dbReference type="PANTHER" id="PTHR10357">
    <property type="entry name" value="ALPHA-AMYLASE FAMILY MEMBER"/>
    <property type="match status" value="1"/>
</dbReference>
<dbReference type="SMART" id="SM00642">
    <property type="entry name" value="Aamy"/>
    <property type="match status" value="1"/>
</dbReference>
<dbReference type="OrthoDB" id="9805159at2"/>
<dbReference type="EMBL" id="WNKU01000025">
    <property type="protein sequence ID" value="MTV50447.1"/>
    <property type="molecule type" value="Genomic_DNA"/>
</dbReference>